<keyword evidence="4" id="KW-0408">Iron</keyword>
<dbReference type="Gene3D" id="1.10.630.10">
    <property type="entry name" value="Cytochrome P450"/>
    <property type="match status" value="1"/>
</dbReference>
<evidence type="ECO:0000313" key="7">
    <source>
        <dbReference type="Proteomes" id="UP000504636"/>
    </source>
</evidence>
<proteinExistence type="inferred from homology"/>
<dbReference type="GO" id="GO:0004497">
    <property type="term" value="F:monooxygenase activity"/>
    <property type="evidence" value="ECO:0007669"/>
    <property type="project" value="InterPro"/>
</dbReference>
<comment type="cofactor">
    <cofactor evidence="1">
        <name>heme</name>
        <dbReference type="ChEBI" id="CHEBI:30413"/>
    </cofactor>
</comment>
<dbReference type="SUPFAM" id="SSF48264">
    <property type="entry name" value="Cytochrome P450"/>
    <property type="match status" value="1"/>
</dbReference>
<dbReference type="GO" id="GO:0016705">
    <property type="term" value="F:oxidoreductase activity, acting on paired donors, with incorporation or reduction of molecular oxygen"/>
    <property type="evidence" value="ECO:0007669"/>
    <property type="project" value="InterPro"/>
</dbReference>
<dbReference type="GO" id="GO:0020037">
    <property type="term" value="F:heme binding"/>
    <property type="evidence" value="ECO:0007669"/>
    <property type="project" value="InterPro"/>
</dbReference>
<sequence>MWNNTDQNGLLPILLCLLIVLPTIYVVYQRVFSPFASTPGPFWASLSRLWIAKHSRDGDLNHVMIDLHKRYGPLVRTGPYEVSVADLTAIKSIYGAGTKFRKSDWYSVWQATRKFDLFGERNESVHAVQRRLVAQTYSMGSLKDLEEFVNGAIKGFMRKMGGFQDSKEPADMGKLVQLFAFDIIGEITFSKTFGFVDAGMDDGTFSSIEGILRSACWLGQIPWIYRLHQTLMPVIGNHLGVNARHGGVRNFAMSEVRSRKDRGSDRKDILSKLFAVNEKKPTEFDLNVVVSMATSNIAAGSDTTAISIRAIIYYLLKNPTHKQRLVDEIDGLRRQGKISDPVSLSQADSMPYLQAVMYEALRVHPAVGMSLPRVVPSGGIDIHGKYFPAGSVVGVNPWVVHRNKEVFGDDADDFRPD</sequence>
<evidence type="ECO:0000256" key="1">
    <source>
        <dbReference type="ARBA" id="ARBA00001971"/>
    </source>
</evidence>
<dbReference type="AlphaFoldDB" id="A0A6A6YWW9"/>
<reference evidence="8" key="2">
    <citation type="submission" date="2020-04" db="EMBL/GenBank/DDBJ databases">
        <authorList>
            <consortium name="NCBI Genome Project"/>
        </authorList>
    </citation>
    <scope>NUCLEOTIDE SEQUENCE</scope>
    <source>
        <strain evidence="8">CBS 304.34</strain>
    </source>
</reference>
<dbReference type="GeneID" id="54456149"/>
<keyword evidence="3" id="KW-0479">Metal-binding</keyword>
<comment type="similarity">
    <text evidence="2">Belongs to the cytochrome P450 family.</text>
</comment>
<evidence type="ECO:0000313" key="8">
    <source>
        <dbReference type="RefSeq" id="XP_033580390.1"/>
    </source>
</evidence>
<gene>
    <name evidence="6 8" type="ORF">BDZ99DRAFT_381782</name>
</gene>
<dbReference type="CDD" id="cd11060">
    <property type="entry name" value="CYP57A1-like"/>
    <property type="match status" value="1"/>
</dbReference>
<dbReference type="EMBL" id="MU003696">
    <property type="protein sequence ID" value="KAF2813426.1"/>
    <property type="molecule type" value="Genomic_DNA"/>
</dbReference>
<accession>A0A6A6YWW9</accession>
<reference evidence="6 8" key="1">
    <citation type="journal article" date="2020" name="Stud. Mycol.">
        <title>101 Dothideomycetes genomes: a test case for predicting lifestyles and emergence of pathogens.</title>
        <authorList>
            <person name="Haridas S."/>
            <person name="Albert R."/>
            <person name="Binder M."/>
            <person name="Bloem J."/>
            <person name="Labutti K."/>
            <person name="Salamov A."/>
            <person name="Andreopoulos B."/>
            <person name="Baker S."/>
            <person name="Barry K."/>
            <person name="Bills G."/>
            <person name="Bluhm B."/>
            <person name="Cannon C."/>
            <person name="Castanera R."/>
            <person name="Culley D."/>
            <person name="Daum C."/>
            <person name="Ezra D."/>
            <person name="Gonzalez J."/>
            <person name="Henrissat B."/>
            <person name="Kuo A."/>
            <person name="Liang C."/>
            <person name="Lipzen A."/>
            <person name="Lutzoni F."/>
            <person name="Magnuson J."/>
            <person name="Mondo S."/>
            <person name="Nolan M."/>
            <person name="Ohm R."/>
            <person name="Pangilinan J."/>
            <person name="Park H.-J."/>
            <person name="Ramirez L."/>
            <person name="Alfaro M."/>
            <person name="Sun H."/>
            <person name="Tritt A."/>
            <person name="Yoshinaga Y."/>
            <person name="Zwiers L.-H."/>
            <person name="Turgeon B."/>
            <person name="Goodwin S."/>
            <person name="Spatafora J."/>
            <person name="Crous P."/>
            <person name="Grigoriev I."/>
        </authorList>
    </citation>
    <scope>NUCLEOTIDE SEQUENCE</scope>
    <source>
        <strain evidence="6 8">CBS 304.34</strain>
    </source>
</reference>
<feature type="transmembrane region" description="Helical" evidence="5">
    <location>
        <begin position="9"/>
        <end position="28"/>
    </location>
</feature>
<evidence type="ECO:0000256" key="3">
    <source>
        <dbReference type="ARBA" id="ARBA00022723"/>
    </source>
</evidence>
<name>A0A6A6YWW9_9PEZI</name>
<dbReference type="InterPro" id="IPR002401">
    <property type="entry name" value="Cyt_P450_E_grp-I"/>
</dbReference>
<dbReference type="PRINTS" id="PR00463">
    <property type="entry name" value="EP450I"/>
</dbReference>
<dbReference type="InterPro" id="IPR050121">
    <property type="entry name" value="Cytochrome_P450_monoxygenase"/>
</dbReference>
<dbReference type="PANTHER" id="PTHR24305">
    <property type="entry name" value="CYTOCHROME P450"/>
    <property type="match status" value="1"/>
</dbReference>
<protein>
    <submittedName>
        <fullName evidence="6 8">Cytochrome P450</fullName>
    </submittedName>
</protein>
<dbReference type="OrthoDB" id="3934656at2759"/>
<dbReference type="InterPro" id="IPR036396">
    <property type="entry name" value="Cyt_P450_sf"/>
</dbReference>
<dbReference type="PANTHER" id="PTHR24305:SF232">
    <property type="entry name" value="P450, PUTATIVE (EUROFUNG)-RELATED"/>
    <property type="match status" value="1"/>
</dbReference>
<keyword evidence="5" id="KW-1133">Transmembrane helix</keyword>
<dbReference type="RefSeq" id="XP_033580390.1">
    <property type="nucleotide sequence ID" value="XM_033715256.1"/>
</dbReference>
<dbReference type="Proteomes" id="UP000504636">
    <property type="component" value="Unplaced"/>
</dbReference>
<keyword evidence="5" id="KW-0472">Membrane</keyword>
<evidence type="ECO:0000256" key="4">
    <source>
        <dbReference type="ARBA" id="ARBA00023004"/>
    </source>
</evidence>
<evidence type="ECO:0000313" key="6">
    <source>
        <dbReference type="EMBL" id="KAF2813426.1"/>
    </source>
</evidence>
<reference evidence="8" key="3">
    <citation type="submission" date="2025-04" db="UniProtKB">
        <authorList>
            <consortium name="RefSeq"/>
        </authorList>
    </citation>
    <scope>IDENTIFICATION</scope>
    <source>
        <strain evidence="8">CBS 304.34</strain>
    </source>
</reference>
<organism evidence="6">
    <name type="scientific">Mytilinidion resinicola</name>
    <dbReference type="NCBI Taxonomy" id="574789"/>
    <lineage>
        <taxon>Eukaryota</taxon>
        <taxon>Fungi</taxon>
        <taxon>Dikarya</taxon>
        <taxon>Ascomycota</taxon>
        <taxon>Pezizomycotina</taxon>
        <taxon>Dothideomycetes</taxon>
        <taxon>Pleosporomycetidae</taxon>
        <taxon>Mytilinidiales</taxon>
        <taxon>Mytilinidiaceae</taxon>
        <taxon>Mytilinidion</taxon>
    </lineage>
</organism>
<dbReference type="Pfam" id="PF00067">
    <property type="entry name" value="p450"/>
    <property type="match status" value="1"/>
</dbReference>
<keyword evidence="7" id="KW-1185">Reference proteome</keyword>
<keyword evidence="5" id="KW-0812">Transmembrane</keyword>
<dbReference type="InterPro" id="IPR001128">
    <property type="entry name" value="Cyt_P450"/>
</dbReference>
<evidence type="ECO:0000256" key="5">
    <source>
        <dbReference type="SAM" id="Phobius"/>
    </source>
</evidence>
<dbReference type="GO" id="GO:0005506">
    <property type="term" value="F:iron ion binding"/>
    <property type="evidence" value="ECO:0007669"/>
    <property type="project" value="InterPro"/>
</dbReference>
<evidence type="ECO:0000256" key="2">
    <source>
        <dbReference type="ARBA" id="ARBA00010617"/>
    </source>
</evidence>